<protein>
    <recommendedName>
        <fullName evidence="1">DUF4371 domain-containing protein</fullName>
    </recommendedName>
</protein>
<dbReference type="SUPFAM" id="SSF53098">
    <property type="entry name" value="Ribonuclease H-like"/>
    <property type="match status" value="1"/>
</dbReference>
<feature type="domain" description="DUF4371" evidence="1">
    <location>
        <begin position="11"/>
        <end position="112"/>
    </location>
</feature>
<dbReference type="Proteomes" id="UP001217089">
    <property type="component" value="Unassembled WGS sequence"/>
</dbReference>
<evidence type="ECO:0000313" key="2">
    <source>
        <dbReference type="EMBL" id="KAJ8298310.1"/>
    </source>
</evidence>
<reference evidence="2 3" key="1">
    <citation type="submission" date="2022-12" db="EMBL/GenBank/DDBJ databases">
        <title>Chromosome-level genome of Tegillarca granosa.</title>
        <authorList>
            <person name="Kim J."/>
        </authorList>
    </citation>
    <scope>NUCLEOTIDE SEQUENCE [LARGE SCALE GENOMIC DNA]</scope>
    <source>
        <strain evidence="2">Teg-2019</strain>
        <tissue evidence="2">Adductor muscle</tissue>
    </source>
</reference>
<dbReference type="PANTHER" id="PTHR46880">
    <property type="entry name" value="RAS-ASSOCIATING DOMAIN-CONTAINING PROTEIN"/>
    <property type="match status" value="1"/>
</dbReference>
<dbReference type="EMBL" id="JARBDR010000923">
    <property type="protein sequence ID" value="KAJ8298310.1"/>
    <property type="molecule type" value="Genomic_DNA"/>
</dbReference>
<accession>A0ABQ9DZH8</accession>
<gene>
    <name evidence="2" type="ORF">KUTeg_024841</name>
</gene>
<evidence type="ECO:0000259" key="1">
    <source>
        <dbReference type="Pfam" id="PF14291"/>
    </source>
</evidence>
<dbReference type="PANTHER" id="PTHR46880:SF5">
    <property type="entry name" value="DUF4371 DOMAIN-CONTAINING PROTEIN"/>
    <property type="match status" value="1"/>
</dbReference>
<dbReference type="InterPro" id="IPR025398">
    <property type="entry name" value="DUF4371"/>
</dbReference>
<evidence type="ECO:0000313" key="3">
    <source>
        <dbReference type="Proteomes" id="UP001217089"/>
    </source>
</evidence>
<dbReference type="InterPro" id="IPR012337">
    <property type="entry name" value="RNaseH-like_sf"/>
</dbReference>
<dbReference type="Pfam" id="PF14291">
    <property type="entry name" value="DUF4371"/>
    <property type="match status" value="1"/>
</dbReference>
<name>A0ABQ9DZH8_TEGGR</name>
<sequence length="710" mass="79661">MPFTKFPVLLQVQRKNGLQINKIYENDVKCAELVHCISICLKGELVKSMRESEFFSVLIDAATDSGNKENEAVVVRYVKDGVMETSILGVIELEHADSAGTVAAIDKAFSSADEDLILENHMVAFCSDGASVNFGSRSGVAKQLTDRCPWLIPIWCLPHRLELAVTDMLKKSDLGSKVVDALHLIYKTYHYSPKSKRELQLLAKELGVRIKTPTRVKGTRWSPHTEKALQILILPHKGKSSADEGQYSIVFNHMEHLAATSTNADVKGRATHLVRLMKTFNFIAFCHILLDVLKVVSCLSCDLQDNKTILMTATTSIKSTMSDLELLKTAPLENGSTANFIEFMKAQTEKADVKFQGLHITGSPDLNDITFDTIPLSLRQQINEALSMVTDGMKNRFRSILGIGEDDNQAKVVKSFSVFNHDTWPESECELAEYGNEQVLFITHWFEAILLSNGCSLQSVLKEWKSLKVRVNVEFKDKSFTSLWKILLSKEPYSVKYMVMLYFVLNDDHQCHQHRYCPRIKCHQHNKRKMEWSFEKVTNTLPPIPFLIIGHAEMLIQTIVDHTYLVNGLVSLTASSIWTADVVYELYFYSPQAQDDNDADNDGDEDTDKHDSCVVEKVSEPDRPFQTDIGFWHLRDFVIGISPSLLSSACITESASSSKLAARSARLSGSSPHGPRLDSFDSVSDESLFDRLSSSDFVSISIVPLVLVRS</sequence>
<keyword evidence="3" id="KW-1185">Reference proteome</keyword>
<organism evidence="2 3">
    <name type="scientific">Tegillarca granosa</name>
    <name type="common">Malaysian cockle</name>
    <name type="synonym">Anadara granosa</name>
    <dbReference type="NCBI Taxonomy" id="220873"/>
    <lineage>
        <taxon>Eukaryota</taxon>
        <taxon>Metazoa</taxon>
        <taxon>Spiralia</taxon>
        <taxon>Lophotrochozoa</taxon>
        <taxon>Mollusca</taxon>
        <taxon>Bivalvia</taxon>
        <taxon>Autobranchia</taxon>
        <taxon>Pteriomorphia</taxon>
        <taxon>Arcoida</taxon>
        <taxon>Arcoidea</taxon>
        <taxon>Arcidae</taxon>
        <taxon>Tegillarca</taxon>
    </lineage>
</organism>
<proteinExistence type="predicted"/>
<comment type="caution">
    <text evidence="2">The sequence shown here is derived from an EMBL/GenBank/DDBJ whole genome shotgun (WGS) entry which is preliminary data.</text>
</comment>